<dbReference type="PANTHER" id="PTHR30336">
    <property type="entry name" value="INNER MEMBRANE PROTEIN, PROBABLE PERMEASE"/>
    <property type="match status" value="1"/>
</dbReference>
<dbReference type="Pfam" id="PF02698">
    <property type="entry name" value="DUF218"/>
    <property type="match status" value="1"/>
</dbReference>
<gene>
    <name evidence="2" type="ORF">MNBD_CHLOROFLEXI01-2196</name>
</gene>
<feature type="domain" description="DUF218" evidence="1">
    <location>
        <begin position="6"/>
        <end position="115"/>
    </location>
</feature>
<dbReference type="Gene3D" id="3.40.50.620">
    <property type="entry name" value="HUPs"/>
    <property type="match status" value="1"/>
</dbReference>
<proteinExistence type="predicted"/>
<dbReference type="InterPro" id="IPR014729">
    <property type="entry name" value="Rossmann-like_a/b/a_fold"/>
</dbReference>
<dbReference type="EMBL" id="UOEU01000980">
    <property type="protein sequence ID" value="VAW42896.1"/>
    <property type="molecule type" value="Genomic_DNA"/>
</dbReference>
<sequence>MRLKALPRVQKAVQLYHQGLVSKLILSGKPHHGDLNEAQWMFREALAQGVPEEDMILEEEATNCKENMLFSRPIIEEHQFKSVIIILQEFSQIRGFLTAKKQLSGLSLQLISQPASSSPYWDRWTWMFHRIGWQYSWKTVSRLVKYRIKGDL</sequence>
<reference evidence="2" key="1">
    <citation type="submission" date="2018-06" db="EMBL/GenBank/DDBJ databases">
        <authorList>
            <person name="Zhirakovskaya E."/>
        </authorList>
    </citation>
    <scope>NUCLEOTIDE SEQUENCE</scope>
</reference>
<protein>
    <recommendedName>
        <fullName evidence="1">DUF218 domain-containing protein</fullName>
    </recommendedName>
</protein>
<evidence type="ECO:0000259" key="1">
    <source>
        <dbReference type="Pfam" id="PF02698"/>
    </source>
</evidence>
<dbReference type="AlphaFoldDB" id="A0A3B0WE84"/>
<name>A0A3B0WE84_9ZZZZ</name>
<dbReference type="InterPro" id="IPR003848">
    <property type="entry name" value="DUF218"/>
</dbReference>
<dbReference type="GO" id="GO:0005886">
    <property type="term" value="C:plasma membrane"/>
    <property type="evidence" value="ECO:0007669"/>
    <property type="project" value="TreeGrafter"/>
</dbReference>
<accession>A0A3B0WE84</accession>
<dbReference type="InterPro" id="IPR051599">
    <property type="entry name" value="Cell_Envelope_Assoc"/>
</dbReference>
<dbReference type="CDD" id="cd06259">
    <property type="entry name" value="YdcF-like"/>
    <property type="match status" value="1"/>
</dbReference>
<organism evidence="2">
    <name type="scientific">hydrothermal vent metagenome</name>
    <dbReference type="NCBI Taxonomy" id="652676"/>
    <lineage>
        <taxon>unclassified sequences</taxon>
        <taxon>metagenomes</taxon>
        <taxon>ecological metagenomes</taxon>
    </lineage>
</organism>
<dbReference type="PANTHER" id="PTHR30336:SF20">
    <property type="entry name" value="DUF218 DOMAIN-CONTAINING PROTEIN"/>
    <property type="match status" value="1"/>
</dbReference>
<evidence type="ECO:0000313" key="2">
    <source>
        <dbReference type="EMBL" id="VAW42896.1"/>
    </source>
</evidence>